<dbReference type="AlphaFoldDB" id="A0A3D8YGH0"/>
<dbReference type="Proteomes" id="UP000256373">
    <property type="component" value="Unassembled WGS sequence"/>
</dbReference>
<organism evidence="1 2">
    <name type="scientific">Dyadobacter luteus</name>
    <dbReference type="NCBI Taxonomy" id="2259619"/>
    <lineage>
        <taxon>Bacteria</taxon>
        <taxon>Pseudomonadati</taxon>
        <taxon>Bacteroidota</taxon>
        <taxon>Cytophagia</taxon>
        <taxon>Cytophagales</taxon>
        <taxon>Spirosomataceae</taxon>
        <taxon>Dyadobacter</taxon>
    </lineage>
</organism>
<name>A0A3D8YGH0_9BACT</name>
<gene>
    <name evidence="1" type="ORF">DSL64_04235</name>
</gene>
<comment type="caution">
    <text evidence="1">The sequence shown here is derived from an EMBL/GenBank/DDBJ whole genome shotgun (WGS) entry which is preliminary data.</text>
</comment>
<dbReference type="EMBL" id="QNUL01000002">
    <property type="protein sequence ID" value="REA63654.1"/>
    <property type="molecule type" value="Genomic_DNA"/>
</dbReference>
<proteinExistence type="predicted"/>
<accession>A0A3D8YGH0</accession>
<protein>
    <submittedName>
        <fullName evidence="1">Uncharacterized protein</fullName>
    </submittedName>
</protein>
<evidence type="ECO:0000313" key="2">
    <source>
        <dbReference type="Proteomes" id="UP000256373"/>
    </source>
</evidence>
<keyword evidence="2" id="KW-1185">Reference proteome</keyword>
<reference evidence="1 2" key="1">
    <citation type="submission" date="2018-07" db="EMBL/GenBank/DDBJ databases">
        <title>Dyadobacter roseus sp. nov., isolated from rose rhizosphere soil.</title>
        <authorList>
            <person name="Chen L."/>
        </authorList>
    </citation>
    <scope>NUCLEOTIDE SEQUENCE [LARGE SCALE GENOMIC DNA]</scope>
    <source>
        <strain evidence="1 2">RS19</strain>
    </source>
</reference>
<sequence length="59" mass="6456">MVRAGKAAIDISRDLFREGMVFTLCSDNFGVQLNHLQTTGGHNLTVSFIYRQQTGGEPG</sequence>
<evidence type="ECO:0000313" key="1">
    <source>
        <dbReference type="EMBL" id="REA63654.1"/>
    </source>
</evidence>